<accession>A0A370DPM4</accession>
<comment type="caution">
    <text evidence="2">The sequence shown here is derived from an EMBL/GenBank/DDBJ whole genome shotgun (WGS) entry which is preliminary data.</text>
</comment>
<reference evidence="2 3" key="1">
    <citation type="journal article" date="2018" name="ISME J.">
        <title>Endosymbiont genomes yield clues of tubeworm success.</title>
        <authorList>
            <person name="Li Y."/>
            <person name="Liles M.R."/>
            <person name="Halanych K.M."/>
        </authorList>
    </citation>
    <scope>NUCLEOTIDE SEQUENCE [LARGE SCALE GENOMIC DNA]</scope>
    <source>
        <strain evidence="2">A1462</strain>
    </source>
</reference>
<dbReference type="InterPro" id="IPR032314">
    <property type="entry name" value="DUF4845"/>
</dbReference>
<dbReference type="Pfam" id="PF16137">
    <property type="entry name" value="DUF4845"/>
    <property type="match status" value="1"/>
</dbReference>
<dbReference type="AlphaFoldDB" id="A0A370DPM4"/>
<keyword evidence="1" id="KW-0812">Transmembrane</keyword>
<dbReference type="EMBL" id="QFXE01000010">
    <property type="protein sequence ID" value="RDH86247.1"/>
    <property type="molecule type" value="Genomic_DNA"/>
</dbReference>
<name>A0A370DPM4_9GAMM</name>
<evidence type="ECO:0000256" key="1">
    <source>
        <dbReference type="SAM" id="Phobius"/>
    </source>
</evidence>
<evidence type="ECO:0000313" key="2">
    <source>
        <dbReference type="EMBL" id="RDH86247.1"/>
    </source>
</evidence>
<keyword evidence="1" id="KW-0472">Membrane</keyword>
<dbReference type="Proteomes" id="UP000254771">
    <property type="component" value="Unassembled WGS sequence"/>
</dbReference>
<gene>
    <name evidence="2" type="ORF">DIZ78_08695</name>
</gene>
<feature type="transmembrane region" description="Helical" evidence="1">
    <location>
        <begin position="12"/>
        <end position="30"/>
    </location>
</feature>
<proteinExistence type="predicted"/>
<organism evidence="2 3">
    <name type="scientific">endosymbiont of Escarpia spicata</name>
    <dbReference type="NCBI Taxonomy" id="2200908"/>
    <lineage>
        <taxon>Bacteria</taxon>
        <taxon>Pseudomonadati</taxon>
        <taxon>Pseudomonadota</taxon>
        <taxon>Gammaproteobacteria</taxon>
        <taxon>sulfur-oxidizing symbionts</taxon>
    </lineage>
</organism>
<evidence type="ECO:0000313" key="3">
    <source>
        <dbReference type="Proteomes" id="UP000254771"/>
    </source>
</evidence>
<keyword evidence="3" id="KW-1185">Reference proteome</keyword>
<protein>
    <submittedName>
        <fullName evidence="2">DUF4845 domain-containing protein</fullName>
    </submittedName>
</protein>
<sequence>MLSIKKQHGLSGIGWLFVLSLIGFFVLMGLKMAPVYMEHYTIKTALESLEREPFIGQKPVSAIRKMFMRRLDINYVTNVKKDHIKIKRSGGRTTIDVNYEVREHLFANLDVVMTFNESVMLNAN</sequence>
<keyword evidence="1" id="KW-1133">Transmembrane helix</keyword>